<organism evidence="1">
    <name type="scientific">Oryza meridionalis</name>
    <dbReference type="NCBI Taxonomy" id="40149"/>
    <lineage>
        <taxon>Eukaryota</taxon>
        <taxon>Viridiplantae</taxon>
        <taxon>Streptophyta</taxon>
        <taxon>Embryophyta</taxon>
        <taxon>Tracheophyta</taxon>
        <taxon>Spermatophyta</taxon>
        <taxon>Magnoliopsida</taxon>
        <taxon>Liliopsida</taxon>
        <taxon>Poales</taxon>
        <taxon>Poaceae</taxon>
        <taxon>BOP clade</taxon>
        <taxon>Oryzoideae</taxon>
        <taxon>Oryzeae</taxon>
        <taxon>Oryzinae</taxon>
        <taxon>Oryza</taxon>
    </lineage>
</organism>
<accession>A0A0E0DQU1</accession>
<reference evidence="1" key="1">
    <citation type="submission" date="2015-04" db="UniProtKB">
        <authorList>
            <consortium name="EnsemblPlants"/>
        </authorList>
    </citation>
    <scope>IDENTIFICATION</scope>
</reference>
<reference evidence="1" key="2">
    <citation type="submission" date="2018-05" db="EMBL/GenBank/DDBJ databases">
        <title>OmerRS3 (Oryza meridionalis Reference Sequence Version 3).</title>
        <authorList>
            <person name="Zhang J."/>
            <person name="Kudrna D."/>
            <person name="Lee S."/>
            <person name="Talag J."/>
            <person name="Welchert J."/>
            <person name="Wing R.A."/>
        </authorList>
    </citation>
    <scope>NUCLEOTIDE SEQUENCE [LARGE SCALE GENOMIC DNA]</scope>
    <source>
        <strain evidence="1">cv. OR44</strain>
    </source>
</reference>
<keyword evidence="2" id="KW-1185">Reference proteome</keyword>
<protein>
    <submittedName>
        <fullName evidence="1">Uncharacterized protein</fullName>
    </submittedName>
</protein>
<dbReference type="Gramene" id="OMERI05G12750.1">
    <property type="protein sequence ID" value="OMERI05G12750.1"/>
    <property type="gene ID" value="OMERI05G12750"/>
</dbReference>
<dbReference type="AlphaFoldDB" id="A0A0E0DQU1"/>
<evidence type="ECO:0000313" key="1">
    <source>
        <dbReference type="EnsemblPlants" id="OMERI05G12750.1"/>
    </source>
</evidence>
<dbReference type="HOGENOM" id="CLU_2112795_0_0_1"/>
<proteinExistence type="predicted"/>
<dbReference type="STRING" id="40149.A0A0E0DQU1"/>
<sequence>MSVEEHGQQLALAQFDGNPAGSVPMHDAFDLSSTDWETTLVHMLDGMYMYSHATAASTAANAHAFYGSARSVAVWLPHHRTKGIEISNLIEAEFKAERTLEPSPACMHALELPEG</sequence>
<evidence type="ECO:0000313" key="2">
    <source>
        <dbReference type="Proteomes" id="UP000008021"/>
    </source>
</evidence>
<name>A0A0E0DQU1_9ORYZ</name>
<dbReference type="Proteomes" id="UP000008021">
    <property type="component" value="Chromosome 5"/>
</dbReference>
<dbReference type="EnsemblPlants" id="OMERI05G12750.1">
    <property type="protein sequence ID" value="OMERI05G12750.1"/>
    <property type="gene ID" value="OMERI05G12750"/>
</dbReference>